<dbReference type="FunFam" id="3.30.160.60:FF:002343">
    <property type="entry name" value="Zinc finger protein 33A"/>
    <property type="match status" value="1"/>
</dbReference>
<evidence type="ECO:0000256" key="8">
    <source>
        <dbReference type="SAM" id="MobiDB-lite"/>
    </source>
</evidence>
<dbReference type="GO" id="GO:0000978">
    <property type="term" value="F:RNA polymerase II cis-regulatory region sequence-specific DNA binding"/>
    <property type="evidence" value="ECO:0007669"/>
    <property type="project" value="TreeGrafter"/>
</dbReference>
<dbReference type="PANTHER" id="PTHR23226">
    <property type="entry name" value="ZINC FINGER AND SCAN DOMAIN-CONTAINING"/>
    <property type="match status" value="1"/>
</dbReference>
<name>A0A852ANW7_CALOR</name>
<dbReference type="InterPro" id="IPR013087">
    <property type="entry name" value="Znf_C2H2_type"/>
</dbReference>
<dbReference type="SUPFAM" id="SSF57667">
    <property type="entry name" value="beta-beta-alpha zinc fingers"/>
    <property type="match status" value="1"/>
</dbReference>
<feature type="non-terminal residue" evidence="10">
    <location>
        <position position="1"/>
    </location>
</feature>
<dbReference type="SMART" id="SM00355">
    <property type="entry name" value="ZnF_C2H2"/>
    <property type="match status" value="1"/>
</dbReference>
<evidence type="ECO:0000256" key="3">
    <source>
        <dbReference type="ARBA" id="ARBA00022737"/>
    </source>
</evidence>
<keyword evidence="2" id="KW-0479">Metal-binding</keyword>
<evidence type="ECO:0000256" key="5">
    <source>
        <dbReference type="ARBA" id="ARBA00022833"/>
    </source>
</evidence>
<reference evidence="10" key="1">
    <citation type="submission" date="2019-09" db="EMBL/GenBank/DDBJ databases">
        <title>Bird 10,000 Genomes (B10K) Project - Family phase.</title>
        <authorList>
            <person name="Zhang G."/>
        </authorList>
    </citation>
    <scope>NUCLEOTIDE SEQUENCE</scope>
    <source>
        <strain evidence="10">B10K-DU-015-28</strain>
        <tissue evidence="10">Muscle</tissue>
    </source>
</reference>
<proteinExistence type="predicted"/>
<protein>
    <submittedName>
        <fullName evidence="10">ZN394 protein</fullName>
    </submittedName>
</protein>
<dbReference type="PROSITE" id="PS50157">
    <property type="entry name" value="ZINC_FINGER_C2H2_2"/>
    <property type="match status" value="1"/>
</dbReference>
<evidence type="ECO:0000256" key="7">
    <source>
        <dbReference type="PROSITE-ProRule" id="PRU00042"/>
    </source>
</evidence>
<evidence type="ECO:0000313" key="10">
    <source>
        <dbReference type="EMBL" id="NXE71833.1"/>
    </source>
</evidence>
<evidence type="ECO:0000256" key="4">
    <source>
        <dbReference type="ARBA" id="ARBA00022771"/>
    </source>
</evidence>
<dbReference type="Pfam" id="PF00096">
    <property type="entry name" value="zf-C2H2"/>
    <property type="match status" value="1"/>
</dbReference>
<dbReference type="Gene3D" id="3.30.160.60">
    <property type="entry name" value="Classic Zinc Finger"/>
    <property type="match status" value="1"/>
</dbReference>
<evidence type="ECO:0000256" key="1">
    <source>
        <dbReference type="ARBA" id="ARBA00004123"/>
    </source>
</evidence>
<evidence type="ECO:0000313" key="11">
    <source>
        <dbReference type="Proteomes" id="UP000603627"/>
    </source>
</evidence>
<gene>
    <name evidence="10" type="primary">Znf394</name>
    <name evidence="10" type="ORF">CALORN_R15162</name>
</gene>
<accession>A0A852ANW7</accession>
<evidence type="ECO:0000256" key="2">
    <source>
        <dbReference type="ARBA" id="ARBA00022723"/>
    </source>
</evidence>
<keyword evidence="11" id="KW-1185">Reference proteome</keyword>
<organism evidence="10 11">
    <name type="scientific">Calcarius ornatus</name>
    <name type="common">Chestnut-collared longspur</name>
    <dbReference type="NCBI Taxonomy" id="198940"/>
    <lineage>
        <taxon>Eukaryota</taxon>
        <taxon>Metazoa</taxon>
        <taxon>Chordata</taxon>
        <taxon>Craniata</taxon>
        <taxon>Vertebrata</taxon>
        <taxon>Euteleostomi</taxon>
        <taxon>Archelosauria</taxon>
        <taxon>Archosauria</taxon>
        <taxon>Dinosauria</taxon>
        <taxon>Saurischia</taxon>
        <taxon>Theropoda</taxon>
        <taxon>Coelurosauria</taxon>
        <taxon>Aves</taxon>
        <taxon>Neognathae</taxon>
        <taxon>Neoaves</taxon>
        <taxon>Telluraves</taxon>
        <taxon>Australaves</taxon>
        <taxon>Passeriformes</taxon>
        <taxon>Passeroidea</taxon>
        <taxon>Fringillidae</taxon>
        <taxon>Emberizinae</taxon>
        <taxon>Emberizini</taxon>
        <taxon>Calcarius</taxon>
    </lineage>
</organism>
<dbReference type="PROSITE" id="PS00028">
    <property type="entry name" value="ZINC_FINGER_C2H2_1"/>
    <property type="match status" value="1"/>
</dbReference>
<keyword evidence="3" id="KW-0677">Repeat</keyword>
<comment type="subcellular location">
    <subcellularLocation>
        <location evidence="1">Nucleus</location>
    </subcellularLocation>
</comment>
<comment type="caution">
    <text evidence="10">The sequence shown here is derived from an EMBL/GenBank/DDBJ whole genome shotgun (WGS) entry which is preliminary data.</text>
</comment>
<keyword evidence="6" id="KW-0539">Nucleus</keyword>
<dbReference type="GO" id="GO:0008270">
    <property type="term" value="F:zinc ion binding"/>
    <property type="evidence" value="ECO:0007669"/>
    <property type="project" value="UniProtKB-KW"/>
</dbReference>
<dbReference type="Proteomes" id="UP000603627">
    <property type="component" value="Unassembled WGS sequence"/>
</dbReference>
<dbReference type="AlphaFoldDB" id="A0A852ANW7"/>
<feature type="region of interest" description="Disordered" evidence="8">
    <location>
        <begin position="30"/>
        <end position="49"/>
    </location>
</feature>
<dbReference type="InterPro" id="IPR036236">
    <property type="entry name" value="Znf_C2H2_sf"/>
</dbReference>
<keyword evidence="4 7" id="KW-0863">Zinc-finger</keyword>
<feature type="non-terminal residue" evidence="10">
    <location>
        <position position="82"/>
    </location>
</feature>
<dbReference type="EMBL" id="WBNL01005285">
    <property type="protein sequence ID" value="NXE71833.1"/>
    <property type="molecule type" value="Genomic_DNA"/>
</dbReference>
<sequence>ECGKIDGRKATKNGQKLRILREEKCDECGKNSNSGSDFEIRNSTFKDQGTQTGEKHFECVECGKSFAQNSALAKHRRAHSGE</sequence>
<evidence type="ECO:0000256" key="6">
    <source>
        <dbReference type="ARBA" id="ARBA00023242"/>
    </source>
</evidence>
<dbReference type="GO" id="GO:0000981">
    <property type="term" value="F:DNA-binding transcription factor activity, RNA polymerase II-specific"/>
    <property type="evidence" value="ECO:0007669"/>
    <property type="project" value="TreeGrafter"/>
</dbReference>
<dbReference type="GO" id="GO:0005634">
    <property type="term" value="C:nucleus"/>
    <property type="evidence" value="ECO:0007669"/>
    <property type="project" value="UniProtKB-SubCell"/>
</dbReference>
<dbReference type="PANTHER" id="PTHR23226:SF416">
    <property type="entry name" value="FI01424P"/>
    <property type="match status" value="1"/>
</dbReference>
<feature type="domain" description="C2H2-type" evidence="9">
    <location>
        <begin position="57"/>
        <end position="82"/>
    </location>
</feature>
<evidence type="ECO:0000259" key="9">
    <source>
        <dbReference type="PROSITE" id="PS50157"/>
    </source>
</evidence>
<keyword evidence="5" id="KW-0862">Zinc</keyword>